<name>A0A8J2X608_9STRA</name>
<keyword evidence="10" id="KW-0539">Nucleus</keyword>
<evidence type="ECO:0000256" key="2">
    <source>
        <dbReference type="ARBA" id="ARBA00009334"/>
    </source>
</evidence>
<feature type="region of interest" description="Disordered" evidence="13">
    <location>
        <begin position="1"/>
        <end position="131"/>
    </location>
</feature>
<keyword evidence="7 12" id="KW-0378">Hydrolase</keyword>
<sequence length="700" mass="74726">MSRWVRAGGEQYNQAPRQPPSAAHQATRDRAAYLAQARQRSKQQRDYFDDDDDDDEDELLRETAAPAADDDEVDPLDAFMAGMAAEEPQRKKPRPARLDEAARDAVDDDQYATNRREQLKKAPAENKADDGEGVAYIDGRAVVDRSQKKRIAKLAPADHRRSYDEVESCFIPGGLEAWNASHGDGSVAGSATAPSGGSIKPAPSFAAMFGAAPKASWLLKGAARAGLERPTAVQALTVPAALCGCDVLAVAETGSGKTLAFGWPLLAHVAAQEASRGSEPVALVVVPTRELCEQVYRELTRHAKYAPRTVGTVAVFGGAGKWEMARELKKAGSDVVVATPGRMMEFIQEQVVDLQERCTFLVVDEADRMFELGFQDQLTSLAQRIRPSRQAIFTTATLPPKVDGLVRSALCKERLARVVVGAYASSSSPAATENVLQKTHVLPSRDARLQWLLYALPSLIQKGRVVVFCGRRTECEVVTGALRQRRVAPWTACLHGDVDGVRRSSVLTDFRNAHGGVLVATDVAARGVDVKGVACVVNYDVPSSMAQYVHRVGRTARAVAGDADVSYGEAHTLLCRGSRDDEAFSKQLVNSLRGSARSPPDADLYKFAKMKPIGAGGSVAAAPAAFSRPQSAAPVARNPLFAPPPPTAAFAPPPTYAAPPPPTYAAPPPPPPPAHADADRAAAVEAARRIAARLAGGGYK</sequence>
<evidence type="ECO:0000256" key="1">
    <source>
        <dbReference type="ARBA" id="ARBA00004604"/>
    </source>
</evidence>
<comment type="similarity">
    <text evidence="2">Belongs to the DEAD box helicase family. DDX5/DBP2 subfamily.</text>
</comment>
<evidence type="ECO:0000259" key="14">
    <source>
        <dbReference type="PROSITE" id="PS51192"/>
    </source>
</evidence>
<evidence type="ECO:0000256" key="5">
    <source>
        <dbReference type="ARBA" id="ARBA00022552"/>
    </source>
</evidence>
<comment type="caution">
    <text evidence="16">The sequence shown here is derived from an EMBL/GenBank/DDBJ whole genome shotgun (WGS) entry which is preliminary data.</text>
</comment>
<evidence type="ECO:0000256" key="8">
    <source>
        <dbReference type="ARBA" id="ARBA00022806"/>
    </source>
</evidence>
<evidence type="ECO:0000313" key="17">
    <source>
        <dbReference type="Proteomes" id="UP000789595"/>
    </source>
</evidence>
<evidence type="ECO:0000256" key="6">
    <source>
        <dbReference type="ARBA" id="ARBA00022741"/>
    </source>
</evidence>
<evidence type="ECO:0000256" key="11">
    <source>
        <dbReference type="ARBA" id="ARBA00037449"/>
    </source>
</evidence>
<feature type="compositionally biased region" description="Acidic residues" evidence="13">
    <location>
        <begin position="48"/>
        <end position="59"/>
    </location>
</feature>
<evidence type="ECO:0000256" key="13">
    <source>
        <dbReference type="SAM" id="MobiDB-lite"/>
    </source>
</evidence>
<keyword evidence="6 12" id="KW-0547">Nucleotide-binding</keyword>
<evidence type="ECO:0000256" key="4">
    <source>
        <dbReference type="ARBA" id="ARBA00022517"/>
    </source>
</evidence>
<dbReference type="Gene3D" id="3.40.50.300">
    <property type="entry name" value="P-loop containing nucleotide triphosphate hydrolases"/>
    <property type="match status" value="2"/>
</dbReference>
<protein>
    <recommendedName>
        <fullName evidence="3">RNA helicase</fullName>
        <ecNumber evidence="3">3.6.4.13</ecNumber>
    </recommendedName>
</protein>
<evidence type="ECO:0000256" key="10">
    <source>
        <dbReference type="ARBA" id="ARBA00023242"/>
    </source>
</evidence>
<evidence type="ECO:0000256" key="3">
    <source>
        <dbReference type="ARBA" id="ARBA00012552"/>
    </source>
</evidence>
<evidence type="ECO:0000259" key="15">
    <source>
        <dbReference type="PROSITE" id="PS51194"/>
    </source>
</evidence>
<organism evidence="16 17">
    <name type="scientific">Pelagomonas calceolata</name>
    <dbReference type="NCBI Taxonomy" id="35677"/>
    <lineage>
        <taxon>Eukaryota</taxon>
        <taxon>Sar</taxon>
        <taxon>Stramenopiles</taxon>
        <taxon>Ochrophyta</taxon>
        <taxon>Pelagophyceae</taxon>
        <taxon>Pelagomonadales</taxon>
        <taxon>Pelagomonadaceae</taxon>
        <taxon>Pelagomonas</taxon>
    </lineage>
</organism>
<feature type="compositionally biased region" description="Basic and acidic residues" evidence="13">
    <location>
        <begin position="96"/>
        <end position="105"/>
    </location>
</feature>
<feature type="compositionally biased region" description="Pro residues" evidence="13">
    <location>
        <begin position="641"/>
        <end position="674"/>
    </location>
</feature>
<keyword evidence="4" id="KW-0690">Ribosome biogenesis</keyword>
<keyword evidence="8 12" id="KW-0347">Helicase</keyword>
<dbReference type="AlphaFoldDB" id="A0A8J2X608"/>
<dbReference type="InterPro" id="IPR014001">
    <property type="entry name" value="Helicase_ATP-bd"/>
</dbReference>
<feature type="domain" description="Helicase C-terminal" evidence="15">
    <location>
        <begin position="448"/>
        <end position="613"/>
    </location>
</feature>
<gene>
    <name evidence="16" type="ORF">PECAL_5P16260</name>
</gene>
<dbReference type="GO" id="GO:0005524">
    <property type="term" value="F:ATP binding"/>
    <property type="evidence" value="ECO:0007669"/>
    <property type="project" value="UniProtKB-KW"/>
</dbReference>
<dbReference type="Proteomes" id="UP000789595">
    <property type="component" value="Unassembled WGS sequence"/>
</dbReference>
<reference evidence="16" key="1">
    <citation type="submission" date="2021-11" db="EMBL/GenBank/DDBJ databases">
        <authorList>
            <consortium name="Genoscope - CEA"/>
            <person name="William W."/>
        </authorList>
    </citation>
    <scope>NUCLEOTIDE SEQUENCE</scope>
</reference>
<comment type="function">
    <text evidence="11">ATP-dependent RNA helicase required for 60S ribosomal subunit synthesis. Involved in efficient pre-rRNA processing, predominantly at site A3, which is necessary for the normal formation of 25S and 5.8S rRNAs.</text>
</comment>
<dbReference type="GO" id="GO:0003724">
    <property type="term" value="F:RNA helicase activity"/>
    <property type="evidence" value="ECO:0007669"/>
    <property type="project" value="UniProtKB-EC"/>
</dbReference>
<dbReference type="OrthoDB" id="196131at2759"/>
<keyword evidence="5" id="KW-0698">rRNA processing</keyword>
<dbReference type="InterPro" id="IPR027417">
    <property type="entry name" value="P-loop_NTPase"/>
</dbReference>
<dbReference type="InterPro" id="IPR044742">
    <property type="entry name" value="DEAD/DEAH_RhlB"/>
</dbReference>
<dbReference type="InterPro" id="IPR001650">
    <property type="entry name" value="Helicase_C-like"/>
</dbReference>
<proteinExistence type="inferred from homology"/>
<evidence type="ECO:0000313" key="16">
    <source>
        <dbReference type="EMBL" id="CAH0377041.1"/>
    </source>
</evidence>
<dbReference type="PANTHER" id="PTHR47958">
    <property type="entry name" value="ATP-DEPENDENT RNA HELICASE DBP3"/>
    <property type="match status" value="1"/>
</dbReference>
<feature type="compositionally biased region" description="Basic and acidic residues" evidence="13">
    <location>
        <begin position="114"/>
        <end position="130"/>
    </location>
</feature>
<evidence type="ECO:0000256" key="7">
    <source>
        <dbReference type="ARBA" id="ARBA00022801"/>
    </source>
</evidence>
<dbReference type="Pfam" id="PF00270">
    <property type="entry name" value="DEAD"/>
    <property type="match status" value="1"/>
</dbReference>
<keyword evidence="17" id="KW-1185">Reference proteome</keyword>
<dbReference type="InterPro" id="IPR000629">
    <property type="entry name" value="RNA-helicase_DEAD-box_CS"/>
</dbReference>
<dbReference type="SMART" id="SM00490">
    <property type="entry name" value="HELICc"/>
    <property type="match status" value="1"/>
</dbReference>
<dbReference type="PROSITE" id="PS51192">
    <property type="entry name" value="HELICASE_ATP_BIND_1"/>
    <property type="match status" value="1"/>
</dbReference>
<dbReference type="CDD" id="cd00268">
    <property type="entry name" value="DEADc"/>
    <property type="match status" value="1"/>
</dbReference>
<dbReference type="CDD" id="cd18787">
    <property type="entry name" value="SF2_C_DEAD"/>
    <property type="match status" value="1"/>
</dbReference>
<dbReference type="InterPro" id="IPR011545">
    <property type="entry name" value="DEAD/DEAH_box_helicase_dom"/>
</dbReference>
<dbReference type="SMART" id="SM00487">
    <property type="entry name" value="DEXDc"/>
    <property type="match status" value="1"/>
</dbReference>
<dbReference type="SUPFAM" id="SSF52540">
    <property type="entry name" value="P-loop containing nucleoside triphosphate hydrolases"/>
    <property type="match status" value="1"/>
</dbReference>
<dbReference type="EMBL" id="CAKKNE010000005">
    <property type="protein sequence ID" value="CAH0377041.1"/>
    <property type="molecule type" value="Genomic_DNA"/>
</dbReference>
<dbReference type="Pfam" id="PF00271">
    <property type="entry name" value="Helicase_C"/>
    <property type="match status" value="1"/>
</dbReference>
<comment type="subcellular location">
    <subcellularLocation>
        <location evidence="1">Nucleus</location>
        <location evidence="1">Nucleolus</location>
    </subcellularLocation>
</comment>
<dbReference type="PROSITE" id="PS51194">
    <property type="entry name" value="HELICASE_CTER"/>
    <property type="match status" value="1"/>
</dbReference>
<feature type="region of interest" description="Disordered" evidence="13">
    <location>
        <begin position="637"/>
        <end position="684"/>
    </location>
</feature>
<dbReference type="GO" id="GO:0003676">
    <property type="term" value="F:nucleic acid binding"/>
    <property type="evidence" value="ECO:0007669"/>
    <property type="project" value="InterPro"/>
</dbReference>
<dbReference type="PROSITE" id="PS00039">
    <property type="entry name" value="DEAD_ATP_HELICASE"/>
    <property type="match status" value="1"/>
</dbReference>
<dbReference type="GO" id="GO:0016787">
    <property type="term" value="F:hydrolase activity"/>
    <property type="evidence" value="ECO:0007669"/>
    <property type="project" value="UniProtKB-KW"/>
</dbReference>
<keyword evidence="9 12" id="KW-0067">ATP-binding</keyword>
<evidence type="ECO:0000256" key="9">
    <source>
        <dbReference type="ARBA" id="ARBA00022840"/>
    </source>
</evidence>
<evidence type="ECO:0000256" key="12">
    <source>
        <dbReference type="RuleBase" id="RU000492"/>
    </source>
</evidence>
<accession>A0A8J2X608</accession>
<dbReference type="EC" id="3.6.4.13" evidence="3"/>
<feature type="domain" description="Helicase ATP-binding" evidence="14">
    <location>
        <begin position="238"/>
        <end position="416"/>
    </location>
</feature>